<feature type="transmembrane region" description="Helical" evidence="8">
    <location>
        <begin position="101"/>
        <end position="122"/>
    </location>
</feature>
<dbReference type="GO" id="GO:0005886">
    <property type="term" value="C:plasma membrane"/>
    <property type="evidence" value="ECO:0007669"/>
    <property type="project" value="UniProtKB-SubCell"/>
</dbReference>
<dbReference type="Gene3D" id="1.20.1720.10">
    <property type="entry name" value="Multidrug resistance protein D"/>
    <property type="match status" value="1"/>
</dbReference>
<dbReference type="SUPFAM" id="SSF103473">
    <property type="entry name" value="MFS general substrate transporter"/>
    <property type="match status" value="1"/>
</dbReference>
<feature type="transmembrane region" description="Helical" evidence="8">
    <location>
        <begin position="46"/>
        <end position="64"/>
    </location>
</feature>
<evidence type="ECO:0000256" key="4">
    <source>
        <dbReference type="ARBA" id="ARBA00022475"/>
    </source>
</evidence>
<dbReference type="PANTHER" id="PTHR23502">
    <property type="entry name" value="MAJOR FACILITATOR SUPERFAMILY"/>
    <property type="match status" value="1"/>
</dbReference>
<dbReference type="InterPro" id="IPR011701">
    <property type="entry name" value="MFS"/>
</dbReference>
<feature type="transmembrane region" description="Helical" evidence="8">
    <location>
        <begin position="252"/>
        <end position="272"/>
    </location>
</feature>
<dbReference type="GO" id="GO:0042910">
    <property type="term" value="F:xenobiotic transmembrane transporter activity"/>
    <property type="evidence" value="ECO:0007669"/>
    <property type="project" value="InterPro"/>
</dbReference>
<dbReference type="EMBL" id="MQUQ01000027">
    <property type="protein sequence ID" value="OLZ44283.1"/>
    <property type="molecule type" value="Genomic_DNA"/>
</dbReference>
<keyword evidence="3" id="KW-0813">Transport</keyword>
<feature type="transmembrane region" description="Helical" evidence="8">
    <location>
        <begin position="76"/>
        <end position="95"/>
    </location>
</feature>
<keyword evidence="5 8" id="KW-0812">Transmembrane</keyword>
<feature type="transmembrane region" description="Helical" evidence="8">
    <location>
        <begin position="213"/>
        <end position="232"/>
    </location>
</feature>
<feature type="transmembrane region" description="Helical" evidence="8">
    <location>
        <begin position="307"/>
        <end position="332"/>
    </location>
</feature>
<dbReference type="InterPro" id="IPR036259">
    <property type="entry name" value="MFS_trans_sf"/>
</dbReference>
<comment type="subcellular location">
    <subcellularLocation>
        <location evidence="1">Cell membrane</location>
        <topology evidence="1">Multi-pass membrane protein</topology>
    </subcellularLocation>
</comment>
<feature type="domain" description="Major facilitator superfamily (MFS) profile" evidence="9">
    <location>
        <begin position="10"/>
        <end position="395"/>
    </location>
</feature>
<protein>
    <submittedName>
        <fullName evidence="10">Bcr/CflA family drug resistance efflux transporter</fullName>
    </submittedName>
</protein>
<organism evidence="10 11">
    <name type="scientific">Amycolatopsis coloradensis</name>
    <dbReference type="NCBI Taxonomy" id="76021"/>
    <lineage>
        <taxon>Bacteria</taxon>
        <taxon>Bacillati</taxon>
        <taxon>Actinomycetota</taxon>
        <taxon>Actinomycetes</taxon>
        <taxon>Pseudonocardiales</taxon>
        <taxon>Pseudonocardiaceae</taxon>
        <taxon>Amycolatopsis</taxon>
    </lineage>
</organism>
<keyword evidence="7 8" id="KW-0472">Membrane</keyword>
<evidence type="ECO:0000256" key="3">
    <source>
        <dbReference type="ARBA" id="ARBA00022448"/>
    </source>
</evidence>
<evidence type="ECO:0000256" key="8">
    <source>
        <dbReference type="SAM" id="Phobius"/>
    </source>
</evidence>
<evidence type="ECO:0000256" key="7">
    <source>
        <dbReference type="ARBA" id="ARBA00023136"/>
    </source>
</evidence>
<dbReference type="NCBIfam" id="TIGR00710">
    <property type="entry name" value="efflux_Bcr_CflA"/>
    <property type="match status" value="1"/>
</dbReference>
<evidence type="ECO:0000259" key="9">
    <source>
        <dbReference type="PROSITE" id="PS50850"/>
    </source>
</evidence>
<dbReference type="Pfam" id="PF07690">
    <property type="entry name" value="MFS_1"/>
    <property type="match status" value="1"/>
</dbReference>
<dbReference type="InterPro" id="IPR020846">
    <property type="entry name" value="MFS_dom"/>
</dbReference>
<evidence type="ECO:0000256" key="2">
    <source>
        <dbReference type="ARBA" id="ARBA00006236"/>
    </source>
</evidence>
<dbReference type="PANTHER" id="PTHR23502:SF132">
    <property type="entry name" value="POLYAMINE TRANSPORTER 2-RELATED"/>
    <property type="match status" value="1"/>
</dbReference>
<comment type="similarity">
    <text evidence="2">Belongs to the major facilitator superfamily. Bcr/CmlA family.</text>
</comment>
<dbReference type="GO" id="GO:1990961">
    <property type="term" value="P:xenobiotic detoxification by transmembrane export across the plasma membrane"/>
    <property type="evidence" value="ECO:0007669"/>
    <property type="project" value="InterPro"/>
</dbReference>
<sequence length="407" mass="41078">MPSVKPAGALIAVLALLSFVLPMATDLYLSAFPRMAEDLGTDASGVQLTLTAFLIGLAAGQLVLGPLSDRYGRRGLLLAGTALCAASTALCALAPTLEWLVALRFVTGFAGAAGVVLGRAVISDIATGAAAARLFGILMALGGIAPIVAPLAGGAVFEGFGWRAVFWLLAAVVLSMFAAAFFLIPETLPRERRHAKGFTTTVRAAAGVLGNRVYLGHTLVFVFASGALFSYISASPFLYQKMLGMSVQEYSVIFAAGALIATLSSAASAKLVGRVPPSVLLRIGLVAMSGSTAVSLLIATIGKLTPVSALSLLAITGAGLGLVFGNATALAIEAVPESAGTASALLGTLQSGLGALAAPLVGLGGQHTAIPLYLAMTACSVAALLCGSFLVGKKAKRPQPARFKPAP</sequence>
<accession>A0A1R0KFP3</accession>
<dbReference type="InterPro" id="IPR004812">
    <property type="entry name" value="Efflux_drug-R_Bcr/CmlA"/>
</dbReference>
<keyword evidence="11" id="KW-1185">Reference proteome</keyword>
<feature type="transmembrane region" description="Helical" evidence="8">
    <location>
        <begin position="134"/>
        <end position="152"/>
    </location>
</feature>
<name>A0A1R0KFP3_9PSEU</name>
<dbReference type="AlphaFoldDB" id="A0A1R0KFP3"/>
<evidence type="ECO:0000256" key="5">
    <source>
        <dbReference type="ARBA" id="ARBA00022692"/>
    </source>
</evidence>
<feature type="transmembrane region" description="Helical" evidence="8">
    <location>
        <begin position="344"/>
        <end position="364"/>
    </location>
</feature>
<gene>
    <name evidence="10" type="ORF">BS329_37015</name>
</gene>
<keyword evidence="6 8" id="KW-1133">Transmembrane helix</keyword>
<feature type="transmembrane region" description="Helical" evidence="8">
    <location>
        <begin position="164"/>
        <end position="184"/>
    </location>
</feature>
<evidence type="ECO:0000313" key="11">
    <source>
        <dbReference type="Proteomes" id="UP000187486"/>
    </source>
</evidence>
<evidence type="ECO:0000313" key="10">
    <source>
        <dbReference type="EMBL" id="OLZ44283.1"/>
    </source>
</evidence>
<dbReference type="PROSITE" id="PS50850">
    <property type="entry name" value="MFS"/>
    <property type="match status" value="1"/>
</dbReference>
<dbReference type="Proteomes" id="UP000187486">
    <property type="component" value="Unassembled WGS sequence"/>
</dbReference>
<reference evidence="10 11" key="1">
    <citation type="submission" date="2016-01" db="EMBL/GenBank/DDBJ databases">
        <title>Amycolatopsis coloradensis genome sequencing and assembly.</title>
        <authorList>
            <person name="Mayilraj S."/>
        </authorList>
    </citation>
    <scope>NUCLEOTIDE SEQUENCE [LARGE SCALE GENOMIC DNA]</scope>
    <source>
        <strain evidence="10 11">DSM 44225</strain>
    </source>
</reference>
<dbReference type="InterPro" id="IPR005829">
    <property type="entry name" value="Sugar_transporter_CS"/>
</dbReference>
<dbReference type="PROSITE" id="PS00216">
    <property type="entry name" value="SUGAR_TRANSPORT_1"/>
    <property type="match status" value="1"/>
</dbReference>
<keyword evidence="4" id="KW-1003">Cell membrane</keyword>
<feature type="transmembrane region" description="Helical" evidence="8">
    <location>
        <begin position="279"/>
        <end position="301"/>
    </location>
</feature>
<comment type="caution">
    <text evidence="10">The sequence shown here is derived from an EMBL/GenBank/DDBJ whole genome shotgun (WGS) entry which is preliminary data.</text>
</comment>
<evidence type="ECO:0000256" key="6">
    <source>
        <dbReference type="ARBA" id="ARBA00022989"/>
    </source>
</evidence>
<proteinExistence type="inferred from homology"/>
<evidence type="ECO:0000256" key="1">
    <source>
        <dbReference type="ARBA" id="ARBA00004651"/>
    </source>
</evidence>
<dbReference type="CDD" id="cd17320">
    <property type="entry name" value="MFS_MdfA_MDR_like"/>
    <property type="match status" value="1"/>
</dbReference>
<dbReference type="RefSeq" id="WP_076167663.1">
    <property type="nucleotide sequence ID" value="NZ_JBEZVB010000032.1"/>
</dbReference>
<feature type="transmembrane region" description="Helical" evidence="8">
    <location>
        <begin position="370"/>
        <end position="392"/>
    </location>
</feature>
<dbReference type="OrthoDB" id="9814303at2"/>